<evidence type="ECO:0000256" key="9">
    <source>
        <dbReference type="ARBA" id="ARBA00022989"/>
    </source>
</evidence>
<reference evidence="14 15" key="1">
    <citation type="submission" date="2019-07" db="EMBL/GenBank/DDBJ databases">
        <title>Whole genome shotgun sequence of Clostridium butyricum NBRC 3858.</title>
        <authorList>
            <person name="Hosoyama A."/>
            <person name="Uohara A."/>
            <person name="Ohji S."/>
            <person name="Ichikawa N."/>
        </authorList>
    </citation>
    <scope>NUCLEOTIDE SEQUENCE [LARGE SCALE GENOMIC DNA]</scope>
    <source>
        <strain evidence="14 15">NBRC 3858</strain>
    </source>
</reference>
<dbReference type="Pfam" id="PF06580">
    <property type="entry name" value="His_kinase"/>
    <property type="match status" value="1"/>
</dbReference>
<keyword evidence="2" id="KW-1003">Cell membrane</keyword>
<evidence type="ECO:0000256" key="1">
    <source>
        <dbReference type="ARBA" id="ARBA00004651"/>
    </source>
</evidence>
<evidence type="ECO:0000256" key="7">
    <source>
        <dbReference type="ARBA" id="ARBA00022777"/>
    </source>
</evidence>
<keyword evidence="5 12" id="KW-0812">Transmembrane</keyword>
<dbReference type="SUPFAM" id="SSF55874">
    <property type="entry name" value="ATPase domain of HSP90 chaperone/DNA topoisomerase II/histidine kinase"/>
    <property type="match status" value="1"/>
</dbReference>
<dbReference type="PANTHER" id="PTHR34220:SF11">
    <property type="entry name" value="SENSOR PROTEIN KINASE HPTS"/>
    <property type="match status" value="1"/>
</dbReference>
<evidence type="ECO:0000256" key="11">
    <source>
        <dbReference type="ARBA" id="ARBA00023136"/>
    </source>
</evidence>
<accession>A0A512TRE6</accession>
<dbReference type="PROSITE" id="PS50885">
    <property type="entry name" value="HAMP"/>
    <property type="match status" value="1"/>
</dbReference>
<dbReference type="PANTHER" id="PTHR34220">
    <property type="entry name" value="SENSOR HISTIDINE KINASE YPDA"/>
    <property type="match status" value="1"/>
</dbReference>
<evidence type="ECO:0000313" key="14">
    <source>
        <dbReference type="EMBL" id="GEQ22683.1"/>
    </source>
</evidence>
<proteinExistence type="predicted"/>
<evidence type="ECO:0000256" key="12">
    <source>
        <dbReference type="SAM" id="Phobius"/>
    </source>
</evidence>
<sequence length="593" mass="69120">MFKRYTIRNKIIISFISILVLALSICGFYSINLYYNTLKSDTYSNLNLTINNVENVMTSNFASLNNTASTFLTNKYINNWIKNKYDFSSLYYENHSDLIKLENEIASNLMFNDLWSEKYIDTAYICTDDKCIKLVSRLKADNLKMELVHSDVYKQTKDLNLGSYYILNHEKCYFIKKIGNINYTKKLTLIIMLNQDNFSNILKKLPKYYSTYIQNENGKILFSNDESLIGRNIFFKEKSFSENNFLKNSYEKLIDGKPYLIVYRQLKNPNFYITVSIPKDILKKDLTNSIISYLFFVTTFIIIITAIAYSIASKYTSFIPVIVNNLNQIRKGNYDTRIPSYKDMDLNMISTSFNQMTEEFKEMIDKVYKNEILLKETELKLLQSQMNPHFLINTLTTISTKALLSSDTEIYEMVNALSNLLGVSLYNNKNTFIKIKDELEYINQYLFIQHIRFQDKLTYSIYVENDELLECYVPKLSVEPIVENAVIHGLEDTITDGIISISINLDSNENIIFKIEDNGKGFNVKEQLHAKTKKGHNIGINNTNKRLKLIYGENYGIKFISEKDKGTIAFIKIPKITYLDYKEENINDKSNDC</sequence>
<keyword evidence="7" id="KW-0418">Kinase</keyword>
<dbReference type="InterPro" id="IPR036890">
    <property type="entry name" value="HATPase_C_sf"/>
</dbReference>
<evidence type="ECO:0000256" key="2">
    <source>
        <dbReference type="ARBA" id="ARBA00022475"/>
    </source>
</evidence>
<comment type="subcellular location">
    <subcellularLocation>
        <location evidence="1">Cell membrane</location>
        <topology evidence="1">Multi-pass membrane protein</topology>
    </subcellularLocation>
</comment>
<evidence type="ECO:0000313" key="15">
    <source>
        <dbReference type="Proteomes" id="UP000321089"/>
    </source>
</evidence>
<keyword evidence="9 12" id="KW-1133">Transmembrane helix</keyword>
<dbReference type="RefSeq" id="WP_146869023.1">
    <property type="nucleotide sequence ID" value="NZ_BKBC01000057.1"/>
</dbReference>
<comment type="caution">
    <text evidence="14">The sequence shown here is derived from an EMBL/GenBank/DDBJ whole genome shotgun (WGS) entry which is preliminary data.</text>
</comment>
<keyword evidence="10" id="KW-0902">Two-component regulatory system</keyword>
<feature type="domain" description="HAMP" evidence="13">
    <location>
        <begin position="322"/>
        <end position="365"/>
    </location>
</feature>
<dbReference type="GO" id="GO:0005524">
    <property type="term" value="F:ATP binding"/>
    <property type="evidence" value="ECO:0007669"/>
    <property type="project" value="UniProtKB-KW"/>
</dbReference>
<keyword evidence="6" id="KW-0547">Nucleotide-binding</keyword>
<evidence type="ECO:0000256" key="10">
    <source>
        <dbReference type="ARBA" id="ARBA00023012"/>
    </source>
</evidence>
<keyword evidence="8" id="KW-0067">ATP-binding</keyword>
<keyword evidence="11 12" id="KW-0472">Membrane</keyword>
<keyword evidence="4" id="KW-0808">Transferase</keyword>
<dbReference type="InterPro" id="IPR010559">
    <property type="entry name" value="Sig_transdc_His_kin_internal"/>
</dbReference>
<dbReference type="CDD" id="cd18774">
    <property type="entry name" value="PDC2_HK_sensor"/>
    <property type="match status" value="1"/>
</dbReference>
<dbReference type="EMBL" id="BKBC01000057">
    <property type="protein sequence ID" value="GEQ22683.1"/>
    <property type="molecule type" value="Genomic_DNA"/>
</dbReference>
<dbReference type="AlphaFoldDB" id="A0A512TRE6"/>
<dbReference type="InterPro" id="IPR050640">
    <property type="entry name" value="Bact_2-comp_sensor_kinase"/>
</dbReference>
<keyword evidence="3" id="KW-0597">Phosphoprotein</keyword>
<dbReference type="GO" id="GO:0005886">
    <property type="term" value="C:plasma membrane"/>
    <property type="evidence" value="ECO:0007669"/>
    <property type="project" value="UniProtKB-SubCell"/>
</dbReference>
<feature type="transmembrane region" description="Helical" evidence="12">
    <location>
        <begin position="290"/>
        <end position="312"/>
    </location>
</feature>
<evidence type="ECO:0000256" key="5">
    <source>
        <dbReference type="ARBA" id="ARBA00022692"/>
    </source>
</evidence>
<name>A0A512TRE6_CLOBU</name>
<evidence type="ECO:0000256" key="3">
    <source>
        <dbReference type="ARBA" id="ARBA00022553"/>
    </source>
</evidence>
<dbReference type="GO" id="GO:0000155">
    <property type="term" value="F:phosphorelay sensor kinase activity"/>
    <property type="evidence" value="ECO:0007669"/>
    <property type="project" value="InterPro"/>
</dbReference>
<evidence type="ECO:0000256" key="8">
    <source>
        <dbReference type="ARBA" id="ARBA00022840"/>
    </source>
</evidence>
<organism evidence="14 15">
    <name type="scientific">Clostridium butyricum</name>
    <dbReference type="NCBI Taxonomy" id="1492"/>
    <lineage>
        <taxon>Bacteria</taxon>
        <taxon>Bacillati</taxon>
        <taxon>Bacillota</taxon>
        <taxon>Clostridia</taxon>
        <taxon>Eubacteriales</taxon>
        <taxon>Clostridiaceae</taxon>
        <taxon>Clostridium</taxon>
    </lineage>
</organism>
<dbReference type="Gene3D" id="3.30.565.10">
    <property type="entry name" value="Histidine kinase-like ATPase, C-terminal domain"/>
    <property type="match status" value="1"/>
</dbReference>
<feature type="transmembrane region" description="Helical" evidence="12">
    <location>
        <begin position="12"/>
        <end position="35"/>
    </location>
</feature>
<dbReference type="InterPro" id="IPR003660">
    <property type="entry name" value="HAMP_dom"/>
</dbReference>
<evidence type="ECO:0000256" key="4">
    <source>
        <dbReference type="ARBA" id="ARBA00022679"/>
    </source>
</evidence>
<dbReference type="Proteomes" id="UP000321089">
    <property type="component" value="Unassembled WGS sequence"/>
</dbReference>
<gene>
    <name evidence="14" type="ORF">CBU02nite_31890</name>
</gene>
<evidence type="ECO:0000259" key="13">
    <source>
        <dbReference type="PROSITE" id="PS50885"/>
    </source>
</evidence>
<evidence type="ECO:0000256" key="6">
    <source>
        <dbReference type="ARBA" id="ARBA00022741"/>
    </source>
</evidence>
<dbReference type="Gene3D" id="6.10.340.10">
    <property type="match status" value="1"/>
</dbReference>
<protein>
    <recommendedName>
        <fullName evidence="13">HAMP domain-containing protein</fullName>
    </recommendedName>
</protein>
<dbReference type="CDD" id="cd06225">
    <property type="entry name" value="HAMP"/>
    <property type="match status" value="1"/>
</dbReference>